<accession>A0AAD6YV72</accession>
<gene>
    <name evidence="1" type="ORF">GGX14DRAFT_553700</name>
</gene>
<protein>
    <submittedName>
        <fullName evidence="1">Uncharacterized protein</fullName>
    </submittedName>
</protein>
<comment type="caution">
    <text evidence="1">The sequence shown here is derived from an EMBL/GenBank/DDBJ whole genome shotgun (WGS) entry which is preliminary data.</text>
</comment>
<dbReference type="AlphaFoldDB" id="A0AAD6YV72"/>
<proteinExistence type="predicted"/>
<keyword evidence="2" id="KW-1185">Reference proteome</keyword>
<dbReference type="EMBL" id="JARJCW010000001">
    <property type="protein sequence ID" value="KAJ7230220.1"/>
    <property type="molecule type" value="Genomic_DNA"/>
</dbReference>
<evidence type="ECO:0000313" key="2">
    <source>
        <dbReference type="Proteomes" id="UP001219525"/>
    </source>
</evidence>
<reference evidence="1" key="1">
    <citation type="submission" date="2023-03" db="EMBL/GenBank/DDBJ databases">
        <title>Massive genome expansion in bonnet fungi (Mycena s.s.) driven by repeated elements and novel gene families across ecological guilds.</title>
        <authorList>
            <consortium name="Lawrence Berkeley National Laboratory"/>
            <person name="Harder C.B."/>
            <person name="Miyauchi S."/>
            <person name="Viragh M."/>
            <person name="Kuo A."/>
            <person name="Thoen E."/>
            <person name="Andreopoulos B."/>
            <person name="Lu D."/>
            <person name="Skrede I."/>
            <person name="Drula E."/>
            <person name="Henrissat B."/>
            <person name="Morin E."/>
            <person name="Kohler A."/>
            <person name="Barry K."/>
            <person name="LaButti K."/>
            <person name="Morin E."/>
            <person name="Salamov A."/>
            <person name="Lipzen A."/>
            <person name="Mereny Z."/>
            <person name="Hegedus B."/>
            <person name="Baldrian P."/>
            <person name="Stursova M."/>
            <person name="Weitz H."/>
            <person name="Taylor A."/>
            <person name="Grigoriev I.V."/>
            <person name="Nagy L.G."/>
            <person name="Martin F."/>
            <person name="Kauserud H."/>
        </authorList>
    </citation>
    <scope>NUCLEOTIDE SEQUENCE</scope>
    <source>
        <strain evidence="1">9144</strain>
    </source>
</reference>
<organism evidence="1 2">
    <name type="scientific">Mycena pura</name>
    <dbReference type="NCBI Taxonomy" id="153505"/>
    <lineage>
        <taxon>Eukaryota</taxon>
        <taxon>Fungi</taxon>
        <taxon>Dikarya</taxon>
        <taxon>Basidiomycota</taxon>
        <taxon>Agaricomycotina</taxon>
        <taxon>Agaricomycetes</taxon>
        <taxon>Agaricomycetidae</taxon>
        <taxon>Agaricales</taxon>
        <taxon>Marasmiineae</taxon>
        <taxon>Mycenaceae</taxon>
        <taxon>Mycena</taxon>
    </lineage>
</organism>
<dbReference type="Proteomes" id="UP001219525">
    <property type="component" value="Unassembled WGS sequence"/>
</dbReference>
<name>A0AAD6YV72_9AGAR</name>
<evidence type="ECO:0000313" key="1">
    <source>
        <dbReference type="EMBL" id="KAJ7230220.1"/>
    </source>
</evidence>
<sequence>MAQRLLAVARAKSPYRTTLLRGWSWAAHAAHHPRCLSRSDLFMNRHPQLVDDCPCFEDTIAIGSVVLDMLLGRWSTHTPGLGAGAAMLGSGWAVDVCSGAYIRVACTSIDVGIWWAAVAVSKMVFRA</sequence>